<sequence length="67" mass="7563">MINPTESIAEVFANLATEVTDEIIFLEDIQALNPDVKRLSNINPLGSAYHIQQKIRESNNNSNHNQE</sequence>
<reference evidence="2" key="1">
    <citation type="submission" date="2017-02" db="EMBL/GenBank/DDBJ databases">
        <authorList>
            <person name="Varghese N."/>
            <person name="Submissions S."/>
        </authorList>
    </citation>
    <scope>NUCLEOTIDE SEQUENCE [LARGE SCALE GENOMIC DNA]</scope>
    <source>
        <strain evidence="2">ATCC BAA-73</strain>
    </source>
</reference>
<protein>
    <submittedName>
        <fullName evidence="1">Uncharacterized protein</fullName>
    </submittedName>
</protein>
<evidence type="ECO:0000313" key="2">
    <source>
        <dbReference type="Proteomes" id="UP000190625"/>
    </source>
</evidence>
<dbReference type="Proteomes" id="UP000190625">
    <property type="component" value="Unassembled WGS sequence"/>
</dbReference>
<proteinExistence type="predicted"/>
<keyword evidence="2" id="KW-1185">Reference proteome</keyword>
<dbReference type="RefSeq" id="WP_078811070.1">
    <property type="nucleotide sequence ID" value="NZ_FUWM01000032.1"/>
</dbReference>
<dbReference type="STRING" id="142842.SAMN02745118_02679"/>
<dbReference type="AlphaFoldDB" id="A0A1T4QSK6"/>
<dbReference type="EMBL" id="FUWM01000032">
    <property type="protein sequence ID" value="SKA06742.1"/>
    <property type="molecule type" value="Genomic_DNA"/>
</dbReference>
<evidence type="ECO:0000313" key="1">
    <source>
        <dbReference type="EMBL" id="SKA06742.1"/>
    </source>
</evidence>
<name>A0A1T4QSK6_9FIRM</name>
<organism evidence="1 2">
    <name type="scientific">Selenihalanaerobacter shriftii</name>
    <dbReference type="NCBI Taxonomy" id="142842"/>
    <lineage>
        <taxon>Bacteria</taxon>
        <taxon>Bacillati</taxon>
        <taxon>Bacillota</taxon>
        <taxon>Clostridia</taxon>
        <taxon>Halanaerobiales</taxon>
        <taxon>Halobacteroidaceae</taxon>
        <taxon>Selenihalanaerobacter</taxon>
    </lineage>
</organism>
<gene>
    <name evidence="1" type="ORF">SAMN02745118_02679</name>
</gene>
<accession>A0A1T4QSK6</accession>